<reference evidence="2 3" key="1">
    <citation type="submission" date="2022-12" db="EMBL/GenBank/DDBJ databases">
        <title>Genomic features and morphological characterization of a novel Knufia sp. strain isolated from spacecraft assembly facility.</title>
        <authorList>
            <person name="Teixeira M."/>
            <person name="Chander A.M."/>
            <person name="Stajich J.E."/>
            <person name="Venkateswaran K."/>
        </authorList>
    </citation>
    <scope>NUCLEOTIDE SEQUENCE [LARGE SCALE GENOMIC DNA]</scope>
    <source>
        <strain evidence="2 3">FJI-L2-BK-P2</strain>
    </source>
</reference>
<name>A0AAN8EBU5_9EURO</name>
<dbReference type="AlphaFoldDB" id="A0AAN8EBU5"/>
<proteinExistence type="predicted"/>
<organism evidence="2 3">
    <name type="scientific">Knufia fluminis</name>
    <dbReference type="NCBI Taxonomy" id="191047"/>
    <lineage>
        <taxon>Eukaryota</taxon>
        <taxon>Fungi</taxon>
        <taxon>Dikarya</taxon>
        <taxon>Ascomycota</taxon>
        <taxon>Pezizomycotina</taxon>
        <taxon>Eurotiomycetes</taxon>
        <taxon>Chaetothyriomycetidae</taxon>
        <taxon>Chaetothyriales</taxon>
        <taxon>Trichomeriaceae</taxon>
        <taxon>Knufia</taxon>
    </lineage>
</organism>
<accession>A0AAN8EBU5</accession>
<keyword evidence="3" id="KW-1185">Reference proteome</keyword>
<dbReference type="EMBL" id="JAKLMC020000020">
    <property type="protein sequence ID" value="KAK5951393.1"/>
    <property type="molecule type" value="Genomic_DNA"/>
</dbReference>
<evidence type="ECO:0000256" key="1">
    <source>
        <dbReference type="SAM" id="MobiDB-lite"/>
    </source>
</evidence>
<feature type="region of interest" description="Disordered" evidence="1">
    <location>
        <begin position="584"/>
        <end position="612"/>
    </location>
</feature>
<comment type="caution">
    <text evidence="2">The sequence shown here is derived from an EMBL/GenBank/DDBJ whole genome shotgun (WGS) entry which is preliminary data.</text>
</comment>
<gene>
    <name evidence="2" type="ORF">OHC33_007449</name>
</gene>
<evidence type="ECO:0000313" key="2">
    <source>
        <dbReference type="EMBL" id="KAK5951393.1"/>
    </source>
</evidence>
<sequence length="641" mass="72072">MADAIADQSSAYGPTTISDHAHVVVGNKYNGLGDTYQINQATIFVTESPQYAYHTTSRGVKRRYADVAAEDDRDFQPYSLADETEDPAKACIGYKNKKVKLLNNGYRFCQRVLNAVTVPQRTSASAPQISSTVADDDYEMADAQLVSNDETSHAHTDTRRPFTERSRKLIELAVPAAMVSFLACRSTNIEAILNLARQLREDALFPVTTAILASWLTAILFRSTISRSISELTSDCVWLEDVYRTRRKLPLAYFAYEETLQAFFSAHYKGSTAETLVADGQFNLMLKTRNGQPRSLAELCTSKIPIDSSLFMAVLYRVGSPNCLECLNKLKFCKSGSYACTYCRREYRIRYNHNAVPKKPNTAIFLLPSSRTPDLVALTTGLGGFLNVDLGMRRRVCPKRKANNLPVLSALGAHSPHHHWQSAPMRTSYQSAACQVSVRLEPCTFTESGPFSPILIDDKAISSPTLVKPEWHNPDDLRHDQSFEHAAPPPITRHQQYYQQQHASSYLPQQSIRFPMFEDIAHGSQNMLGQPSFGTMWNLYDSNYAGPFLNSYAVDSTLRPFDAMSSISGGNFVNHMRTTQHYSEPLPRHYTTPDNYAQTRHPPDRRPPSEFNGQLSRVSLRYDSSYVNFQQRPLSMFSGHV</sequence>
<evidence type="ECO:0000313" key="3">
    <source>
        <dbReference type="Proteomes" id="UP001316803"/>
    </source>
</evidence>
<dbReference type="Proteomes" id="UP001316803">
    <property type="component" value="Unassembled WGS sequence"/>
</dbReference>
<protein>
    <submittedName>
        <fullName evidence="2">Uncharacterized protein</fullName>
    </submittedName>
</protein>